<organism evidence="5 6">
    <name type="scientific">Salinarimonas ramus</name>
    <dbReference type="NCBI Taxonomy" id="690164"/>
    <lineage>
        <taxon>Bacteria</taxon>
        <taxon>Pseudomonadati</taxon>
        <taxon>Pseudomonadota</taxon>
        <taxon>Alphaproteobacteria</taxon>
        <taxon>Hyphomicrobiales</taxon>
        <taxon>Salinarimonadaceae</taxon>
        <taxon>Salinarimonas</taxon>
    </lineage>
</organism>
<dbReference type="EMBL" id="BMMF01000005">
    <property type="protein sequence ID" value="GGK32127.1"/>
    <property type="molecule type" value="Genomic_DNA"/>
</dbReference>
<dbReference type="InterPro" id="IPR042098">
    <property type="entry name" value="TauD-like_sf"/>
</dbReference>
<reference evidence="5 6" key="1">
    <citation type="journal article" date="2014" name="Int. J. Syst. Evol. Microbiol.">
        <title>Complete genome sequence of Corynebacterium casei LMG S-19264T (=DSM 44701T), isolated from a smear-ripened cheese.</title>
        <authorList>
            <consortium name="US DOE Joint Genome Institute (JGI-PGF)"/>
            <person name="Walter F."/>
            <person name="Albersmeier A."/>
            <person name="Kalinowski J."/>
            <person name="Ruckert C."/>
        </authorList>
    </citation>
    <scope>NUCLEOTIDE SEQUENCE [LARGE SCALE GENOMIC DNA]</scope>
    <source>
        <strain evidence="5 6">CGMCC 1.9161</strain>
    </source>
</reference>
<evidence type="ECO:0000313" key="5">
    <source>
        <dbReference type="EMBL" id="GGK32127.1"/>
    </source>
</evidence>
<sequence length="178" mass="20398">MPIASQHDQQSSASSSVTLEMHTELAFVDDPPDYVLLFCVRQDPNAEAETYLFDAFDAFNTIGCEDMIELSKDQFCFGTDINVTENLDTSVIDRSIVDLVAMRLMRYDVDLYKRTGSRADRAFDNLLRALVAVRTSIKLNHGQLIIIDNKRVVHSRSHFNAAYNGRDRWLKRSLVQRY</sequence>
<evidence type="ECO:0000259" key="4">
    <source>
        <dbReference type="Pfam" id="PF02668"/>
    </source>
</evidence>
<evidence type="ECO:0000313" key="6">
    <source>
        <dbReference type="Proteomes" id="UP000600449"/>
    </source>
</evidence>
<comment type="caution">
    <text evidence="5">The sequence shown here is derived from an EMBL/GenBank/DDBJ whole genome shotgun (WGS) entry which is preliminary data.</text>
</comment>
<name>A0A917V3H3_9HYPH</name>
<gene>
    <name evidence="5" type="ORF">GCM10011322_18480</name>
</gene>
<dbReference type="SUPFAM" id="SSF51197">
    <property type="entry name" value="Clavaminate synthase-like"/>
    <property type="match status" value="1"/>
</dbReference>
<dbReference type="GO" id="GO:0016706">
    <property type="term" value="F:2-oxoglutarate-dependent dioxygenase activity"/>
    <property type="evidence" value="ECO:0007669"/>
    <property type="project" value="UniProtKB-ARBA"/>
</dbReference>
<dbReference type="PANTHER" id="PTHR10696">
    <property type="entry name" value="GAMMA-BUTYROBETAINE HYDROXYLASE-RELATED"/>
    <property type="match status" value="1"/>
</dbReference>
<dbReference type="InterPro" id="IPR003819">
    <property type="entry name" value="TauD/TfdA-like"/>
</dbReference>
<keyword evidence="2" id="KW-0560">Oxidoreductase</keyword>
<evidence type="ECO:0000256" key="3">
    <source>
        <dbReference type="ARBA" id="ARBA00023194"/>
    </source>
</evidence>
<dbReference type="Gene3D" id="3.60.130.10">
    <property type="entry name" value="Clavaminate synthase-like"/>
    <property type="match status" value="1"/>
</dbReference>
<protein>
    <recommendedName>
        <fullName evidence="4">TauD/TfdA-like domain-containing protein</fullName>
    </recommendedName>
</protein>
<proteinExistence type="predicted"/>
<dbReference type="Pfam" id="PF02668">
    <property type="entry name" value="TauD"/>
    <property type="match status" value="1"/>
</dbReference>
<accession>A0A917V3H3</accession>
<comment type="cofactor">
    <cofactor evidence="1">
        <name>Fe(2+)</name>
        <dbReference type="ChEBI" id="CHEBI:29033"/>
    </cofactor>
</comment>
<evidence type="ECO:0000256" key="1">
    <source>
        <dbReference type="ARBA" id="ARBA00001954"/>
    </source>
</evidence>
<evidence type="ECO:0000256" key="2">
    <source>
        <dbReference type="ARBA" id="ARBA00023002"/>
    </source>
</evidence>
<feature type="domain" description="TauD/TfdA-like" evidence="4">
    <location>
        <begin position="117"/>
        <end position="173"/>
    </location>
</feature>
<dbReference type="PANTHER" id="PTHR10696:SF56">
    <property type="entry name" value="TAUD_TFDA-LIKE DOMAIN-CONTAINING PROTEIN"/>
    <property type="match status" value="1"/>
</dbReference>
<keyword evidence="6" id="KW-1185">Reference proteome</keyword>
<dbReference type="AlphaFoldDB" id="A0A917V3H3"/>
<dbReference type="InterPro" id="IPR050411">
    <property type="entry name" value="AlphaKG_dependent_hydroxylases"/>
</dbReference>
<dbReference type="Proteomes" id="UP000600449">
    <property type="component" value="Unassembled WGS sequence"/>
</dbReference>
<keyword evidence="3" id="KW-0045">Antibiotic biosynthesis</keyword>